<evidence type="ECO:0000313" key="1">
    <source>
        <dbReference type="EMBL" id="PVE12772.1"/>
    </source>
</evidence>
<dbReference type="AlphaFoldDB" id="A0A2T7TCE6"/>
<evidence type="ECO:0000313" key="2">
    <source>
        <dbReference type="Proteomes" id="UP000245992"/>
    </source>
</evidence>
<comment type="caution">
    <text evidence="1">The sequence shown here is derived from an EMBL/GenBank/DDBJ whole genome shotgun (WGS) entry which is preliminary data.</text>
</comment>
<reference evidence="1 2" key="1">
    <citation type="submission" date="2013-12" db="EMBL/GenBank/DDBJ databases">
        <title>Annotated genome of Streptomyces scopuliridis.</title>
        <authorList>
            <person name="Olson J.B."/>
        </authorList>
    </citation>
    <scope>NUCLEOTIDE SEQUENCE [LARGE SCALE GENOMIC DNA]</scope>
    <source>
        <strain evidence="1 2">RB72</strain>
    </source>
</reference>
<proteinExistence type="predicted"/>
<accession>A0A2T7TCE6</accession>
<dbReference type="Proteomes" id="UP000245992">
    <property type="component" value="Unassembled WGS sequence"/>
</dbReference>
<sequence length="31" mass="3452">MARPPGALPVEHNPTGVQLTFFPSVRDPYEK</sequence>
<gene>
    <name evidence="1" type="ORF">Y717_29145</name>
</gene>
<protein>
    <submittedName>
        <fullName evidence="1">Uncharacterized protein</fullName>
    </submittedName>
</protein>
<keyword evidence="2" id="KW-1185">Reference proteome</keyword>
<name>A0A2T7TCE6_9ACTN</name>
<dbReference type="EMBL" id="AZSP01000063">
    <property type="protein sequence ID" value="PVE12772.1"/>
    <property type="molecule type" value="Genomic_DNA"/>
</dbReference>
<organism evidence="1 2">
    <name type="scientific">Streptomyces scopuliridis RB72</name>
    <dbReference type="NCBI Taxonomy" id="1440053"/>
    <lineage>
        <taxon>Bacteria</taxon>
        <taxon>Bacillati</taxon>
        <taxon>Actinomycetota</taxon>
        <taxon>Actinomycetes</taxon>
        <taxon>Kitasatosporales</taxon>
        <taxon>Streptomycetaceae</taxon>
        <taxon>Streptomyces</taxon>
    </lineage>
</organism>